<protein>
    <recommendedName>
        <fullName evidence="3">F-box domain-containing protein</fullName>
    </recommendedName>
</protein>
<dbReference type="Proteomes" id="UP000027195">
    <property type="component" value="Unassembled WGS sequence"/>
</dbReference>
<accession>A0A067N1R0</accession>
<dbReference type="AlphaFoldDB" id="A0A067N1R0"/>
<gene>
    <name evidence="1" type="ORF">BOTBODRAFT_61507</name>
</gene>
<dbReference type="HOGENOM" id="CLU_2222806_0_0_1"/>
<reference evidence="2" key="1">
    <citation type="journal article" date="2014" name="Proc. Natl. Acad. Sci. U.S.A.">
        <title>Extensive sampling of basidiomycete genomes demonstrates inadequacy of the white-rot/brown-rot paradigm for wood decay fungi.</title>
        <authorList>
            <person name="Riley R."/>
            <person name="Salamov A.A."/>
            <person name="Brown D.W."/>
            <person name="Nagy L.G."/>
            <person name="Floudas D."/>
            <person name="Held B.W."/>
            <person name="Levasseur A."/>
            <person name="Lombard V."/>
            <person name="Morin E."/>
            <person name="Otillar R."/>
            <person name="Lindquist E.A."/>
            <person name="Sun H."/>
            <person name="LaButti K.M."/>
            <person name="Schmutz J."/>
            <person name="Jabbour D."/>
            <person name="Luo H."/>
            <person name="Baker S.E."/>
            <person name="Pisabarro A.G."/>
            <person name="Walton J.D."/>
            <person name="Blanchette R.A."/>
            <person name="Henrissat B."/>
            <person name="Martin F."/>
            <person name="Cullen D."/>
            <person name="Hibbett D.S."/>
            <person name="Grigoriev I.V."/>
        </authorList>
    </citation>
    <scope>NUCLEOTIDE SEQUENCE [LARGE SCALE GENOMIC DNA]</scope>
    <source>
        <strain evidence="2">FD-172 SS1</strain>
    </source>
</reference>
<sequence length="106" mass="11359">MLANLPSINTLVFAPGPVSYIQSLVVTSTTHLCPKLHTLHLECAEITSDGLISLAASRNSSNHSRPEGATRLSTVVVDSCFGIPTDTRSVVTRALEDLSINVDWAR</sequence>
<name>A0A067N1R0_BOTB1</name>
<keyword evidence="2" id="KW-1185">Reference proteome</keyword>
<dbReference type="InParanoid" id="A0A067N1R0"/>
<evidence type="ECO:0000313" key="1">
    <source>
        <dbReference type="EMBL" id="KDQ21938.1"/>
    </source>
</evidence>
<evidence type="ECO:0000313" key="2">
    <source>
        <dbReference type="Proteomes" id="UP000027195"/>
    </source>
</evidence>
<proteinExistence type="predicted"/>
<dbReference type="EMBL" id="KL198016">
    <property type="protein sequence ID" value="KDQ21938.1"/>
    <property type="molecule type" value="Genomic_DNA"/>
</dbReference>
<organism evidence="1 2">
    <name type="scientific">Botryobasidium botryosum (strain FD-172 SS1)</name>
    <dbReference type="NCBI Taxonomy" id="930990"/>
    <lineage>
        <taxon>Eukaryota</taxon>
        <taxon>Fungi</taxon>
        <taxon>Dikarya</taxon>
        <taxon>Basidiomycota</taxon>
        <taxon>Agaricomycotina</taxon>
        <taxon>Agaricomycetes</taxon>
        <taxon>Cantharellales</taxon>
        <taxon>Botryobasidiaceae</taxon>
        <taxon>Botryobasidium</taxon>
    </lineage>
</organism>
<evidence type="ECO:0008006" key="3">
    <source>
        <dbReference type="Google" id="ProtNLM"/>
    </source>
</evidence>